<protein>
    <recommendedName>
        <fullName evidence="4 17">Dihydrolipoyl dehydrogenase</fullName>
        <ecNumber evidence="3 17">1.8.1.4</ecNumber>
    </recommendedName>
</protein>
<evidence type="ECO:0000256" key="12">
    <source>
        <dbReference type="ARBA" id="ARBA00023284"/>
    </source>
</evidence>
<feature type="binding site" evidence="15">
    <location>
        <begin position="233"/>
        <end position="235"/>
    </location>
    <ligand>
        <name>FAD</name>
        <dbReference type="ChEBI" id="CHEBI:57692"/>
    </ligand>
</feature>
<evidence type="ECO:0000256" key="13">
    <source>
        <dbReference type="ARBA" id="ARBA00049187"/>
    </source>
</evidence>
<dbReference type="PANTHER" id="PTHR22912:SF217">
    <property type="entry name" value="DIHYDROLIPOYL DEHYDROGENASE"/>
    <property type="match status" value="1"/>
</dbReference>
<reference evidence="20" key="1">
    <citation type="submission" date="2016-11" db="EMBL/GenBank/DDBJ databases">
        <authorList>
            <person name="Varghese N."/>
            <person name="Submissions S."/>
        </authorList>
    </citation>
    <scope>NUCLEOTIDE SEQUENCE [LARGE SCALE GENOMIC DNA]</scope>
    <source>
        <strain evidence="20">DSM 18761</strain>
    </source>
</reference>
<dbReference type="PANTHER" id="PTHR22912">
    <property type="entry name" value="DISULFIDE OXIDOREDUCTASE"/>
    <property type="match status" value="1"/>
</dbReference>
<dbReference type="InterPro" id="IPR050151">
    <property type="entry name" value="Class-I_Pyr_Nuc-Dis_Oxidored"/>
</dbReference>
<dbReference type="SUPFAM" id="SSF51905">
    <property type="entry name" value="FAD/NAD(P)-binding domain"/>
    <property type="match status" value="1"/>
</dbReference>
<dbReference type="GO" id="GO:0004148">
    <property type="term" value="F:dihydrolipoyl dehydrogenase (NADH) activity"/>
    <property type="evidence" value="ECO:0007669"/>
    <property type="project" value="UniProtKB-EC"/>
</dbReference>
<dbReference type="PIRSF" id="PIRSF000350">
    <property type="entry name" value="Mercury_reductase_MerA"/>
    <property type="match status" value="1"/>
</dbReference>
<dbReference type="EC" id="1.8.1.4" evidence="3 17"/>
<dbReference type="InterPro" id="IPR001100">
    <property type="entry name" value="Pyr_nuc-diS_OxRdtase"/>
</dbReference>
<dbReference type="InterPro" id="IPR023753">
    <property type="entry name" value="FAD/NAD-binding_dom"/>
</dbReference>
<keyword evidence="12 17" id="KW-0676">Redox-active center</keyword>
<evidence type="ECO:0000256" key="8">
    <source>
        <dbReference type="ARBA" id="ARBA00022827"/>
    </source>
</evidence>
<dbReference type="SUPFAM" id="SSF51230">
    <property type="entry name" value="Single hybrid motif"/>
    <property type="match status" value="1"/>
</dbReference>
<dbReference type="Pfam" id="PF00364">
    <property type="entry name" value="Biotin_lipoyl"/>
    <property type="match status" value="1"/>
</dbReference>
<evidence type="ECO:0000256" key="6">
    <source>
        <dbReference type="ARBA" id="ARBA00022630"/>
    </source>
</evidence>
<keyword evidence="15" id="KW-0547">Nucleotide-binding</keyword>
<dbReference type="InterPro" id="IPR036188">
    <property type="entry name" value="FAD/NAD-bd_sf"/>
</dbReference>
<feature type="disulfide bond" description="Redox-active" evidence="16">
    <location>
        <begin position="137"/>
        <end position="142"/>
    </location>
</feature>
<feature type="binding site" evidence="15">
    <location>
        <position position="361"/>
    </location>
    <ligand>
        <name>NAD(+)</name>
        <dbReference type="ChEBI" id="CHEBI:57540"/>
    </ligand>
</feature>
<accession>A0A1M4SMQ5</accession>
<dbReference type="SUPFAM" id="SSF55424">
    <property type="entry name" value="FAD/NAD-linked reductases, dimerisation (C-terminal) domain"/>
    <property type="match status" value="1"/>
</dbReference>
<dbReference type="InterPro" id="IPR011053">
    <property type="entry name" value="Single_hybrid_motif"/>
</dbReference>
<dbReference type="Pfam" id="PF02852">
    <property type="entry name" value="Pyr_redox_dim"/>
    <property type="match status" value="1"/>
</dbReference>
<evidence type="ECO:0000256" key="7">
    <source>
        <dbReference type="ARBA" id="ARBA00022823"/>
    </source>
</evidence>
<keyword evidence="20" id="KW-1185">Reference proteome</keyword>
<dbReference type="GO" id="GO:0050660">
    <property type="term" value="F:flavin adenine dinucleotide binding"/>
    <property type="evidence" value="ECO:0007669"/>
    <property type="project" value="InterPro"/>
</dbReference>
<keyword evidence="10 15" id="KW-0520">NAD</keyword>
<dbReference type="EMBL" id="FQUR01000006">
    <property type="protein sequence ID" value="SHE33247.1"/>
    <property type="molecule type" value="Genomic_DNA"/>
</dbReference>
<sequence length="553" mass="60223">MDIEIKVPAFSDTMKSGRITKWYVEEGQYVEKDSCLCDIAVNKVNFEVYSNYEGIISKIVCPAGTTVEPGDVIAIIAHSEEVKPSSTQKEIKQEYGYKEYDLAVIGAGPGGYVAAIKAAKKGAKVALFEKDKLGGTCLNRGCIPTKAYARIAEVYDILNRAFEFGFDIKINSFDYTQVVKRKDGIVGELVEGINALLKANGVDVFNAEAKVDKEKNVLFGENKIKAKNIIIATGSSPAELPIEGINSKNVMNSDTILEMTSLPQSLCIIGGGVIGMEFAFIMNQFGVKVSVVEMMPNILPTLDKKISSSIKFTAQKRGIKIYTSSTVERIDEEENGGSIVTVKNGENIKRIYADKVFVSIGRKLNTDIGPIAELLEFEGKAIKVDEHMKTNIEGVYAVGDVTGKMMLAHVASAQGEVAVDNIFGEPSTIDYMKIPAAVFTEPEIGYFGYTEDQAKEKFKGIKVGRFDFKFNGRAKTYGETEGFAKIISNENDEVVGAWVIGSGASELIHILSTACQAGAKVEDLKKAVYAHPTKSETIMEAVKDIFGESVHKV</sequence>
<dbReference type="NCBIfam" id="TIGR01350">
    <property type="entry name" value="lipoamide_DH"/>
    <property type="match status" value="1"/>
</dbReference>
<feature type="binding site" evidence="15">
    <location>
        <position position="400"/>
    </location>
    <ligand>
        <name>FAD</name>
        <dbReference type="ChEBI" id="CHEBI:57692"/>
    </ligand>
</feature>
<dbReference type="InterPro" id="IPR003016">
    <property type="entry name" value="2-oxoA_DH_lipoyl-BS"/>
</dbReference>
<dbReference type="AlphaFoldDB" id="A0A1M4SMQ5"/>
<dbReference type="PROSITE" id="PS00076">
    <property type="entry name" value="PYRIDINE_REDOX_1"/>
    <property type="match status" value="1"/>
</dbReference>
<evidence type="ECO:0000256" key="14">
    <source>
        <dbReference type="PIRSR" id="PIRSR000350-2"/>
    </source>
</evidence>
<keyword evidence="8 15" id="KW-0274">FAD</keyword>
<dbReference type="PROSITE" id="PS50968">
    <property type="entry name" value="BIOTINYL_LIPOYL"/>
    <property type="match status" value="1"/>
</dbReference>
<evidence type="ECO:0000256" key="5">
    <source>
        <dbReference type="ARBA" id="ARBA00022490"/>
    </source>
</evidence>
<feature type="domain" description="Lipoyl-binding" evidence="18">
    <location>
        <begin position="2"/>
        <end position="77"/>
    </location>
</feature>
<comment type="miscellaneous">
    <text evidence="17">The active site is a redox-active disulfide bond.</text>
</comment>
<organism evidence="19 20">
    <name type="scientific">Thermoanaerobacter uzonensis DSM 18761</name>
    <dbReference type="NCBI Taxonomy" id="1123369"/>
    <lineage>
        <taxon>Bacteria</taxon>
        <taxon>Bacillati</taxon>
        <taxon>Bacillota</taxon>
        <taxon>Clostridia</taxon>
        <taxon>Thermoanaerobacterales</taxon>
        <taxon>Thermoanaerobacteraceae</taxon>
        <taxon>Thermoanaerobacter</taxon>
    </lineage>
</organism>
<dbReference type="Pfam" id="PF07992">
    <property type="entry name" value="Pyr_redox_2"/>
    <property type="match status" value="1"/>
</dbReference>
<dbReference type="InterPro" id="IPR004099">
    <property type="entry name" value="Pyr_nucl-diS_OxRdtase_dimer"/>
</dbReference>
<evidence type="ECO:0000256" key="1">
    <source>
        <dbReference type="ARBA" id="ARBA00004496"/>
    </source>
</evidence>
<proteinExistence type="inferred from homology"/>
<keyword evidence="5" id="KW-0963">Cytoplasm</keyword>
<evidence type="ECO:0000313" key="20">
    <source>
        <dbReference type="Proteomes" id="UP000184127"/>
    </source>
</evidence>
<evidence type="ECO:0000256" key="10">
    <source>
        <dbReference type="ARBA" id="ARBA00023027"/>
    </source>
</evidence>
<evidence type="ECO:0000256" key="4">
    <source>
        <dbReference type="ARBA" id="ARBA00016961"/>
    </source>
</evidence>
<keyword evidence="11" id="KW-1015">Disulfide bond</keyword>
<feature type="binding site" evidence="15">
    <location>
        <begin position="406"/>
        <end position="409"/>
    </location>
    <ligand>
        <name>FAD</name>
        <dbReference type="ChEBI" id="CHEBI:57692"/>
    </ligand>
</feature>
<comment type="catalytic activity">
    <reaction evidence="13 17">
        <text>N(6)-[(R)-dihydrolipoyl]-L-lysyl-[protein] + NAD(+) = N(6)-[(R)-lipoyl]-L-lysyl-[protein] + NADH + H(+)</text>
        <dbReference type="Rhea" id="RHEA:15045"/>
        <dbReference type="Rhea" id="RHEA-COMP:10474"/>
        <dbReference type="Rhea" id="RHEA-COMP:10475"/>
        <dbReference type="ChEBI" id="CHEBI:15378"/>
        <dbReference type="ChEBI" id="CHEBI:57540"/>
        <dbReference type="ChEBI" id="CHEBI:57945"/>
        <dbReference type="ChEBI" id="CHEBI:83099"/>
        <dbReference type="ChEBI" id="CHEBI:83100"/>
        <dbReference type="EC" id="1.8.1.4"/>
    </reaction>
</comment>
<feature type="binding site" evidence="15">
    <location>
        <position position="293"/>
    </location>
    <ligand>
        <name>NAD(+)</name>
        <dbReference type="ChEBI" id="CHEBI:57540"/>
    </ligand>
</feature>
<dbReference type="InterPro" id="IPR012999">
    <property type="entry name" value="Pyr_OxRdtase_I_AS"/>
</dbReference>
<feature type="binding site" evidence="15">
    <location>
        <position position="146"/>
    </location>
    <ligand>
        <name>FAD</name>
        <dbReference type="ChEBI" id="CHEBI:57692"/>
    </ligand>
</feature>
<name>A0A1M4SMQ5_9THEO</name>
<dbReference type="InterPro" id="IPR006258">
    <property type="entry name" value="Lipoamide_DH"/>
</dbReference>
<dbReference type="Gene3D" id="2.40.50.100">
    <property type="match status" value="1"/>
</dbReference>
<evidence type="ECO:0000256" key="3">
    <source>
        <dbReference type="ARBA" id="ARBA00012608"/>
    </source>
</evidence>
<dbReference type="CDD" id="cd06849">
    <property type="entry name" value="lipoyl_domain"/>
    <property type="match status" value="1"/>
</dbReference>
<comment type="similarity">
    <text evidence="2 17">Belongs to the class-I pyridine nucleotide-disulfide oxidoreductase family.</text>
</comment>
<dbReference type="PRINTS" id="PR00411">
    <property type="entry name" value="PNDRDTASEI"/>
</dbReference>
<comment type="subcellular location">
    <subcellularLocation>
        <location evidence="1">Cytoplasm</location>
    </subcellularLocation>
</comment>
<dbReference type="GO" id="GO:0006103">
    <property type="term" value="P:2-oxoglutarate metabolic process"/>
    <property type="evidence" value="ECO:0007669"/>
    <property type="project" value="TreeGrafter"/>
</dbReference>
<keyword evidence="7" id="KW-0450">Lipoyl</keyword>
<gene>
    <name evidence="19" type="ORF">SAMN02745195_00196</name>
</gene>
<dbReference type="GO" id="GO:0005737">
    <property type="term" value="C:cytoplasm"/>
    <property type="evidence" value="ECO:0007669"/>
    <property type="project" value="UniProtKB-SubCell"/>
</dbReference>
<keyword evidence="9 17" id="KW-0560">Oxidoreductase</keyword>
<evidence type="ECO:0000256" key="16">
    <source>
        <dbReference type="PIRSR" id="PIRSR000350-4"/>
    </source>
</evidence>
<evidence type="ECO:0000256" key="15">
    <source>
        <dbReference type="PIRSR" id="PIRSR000350-3"/>
    </source>
</evidence>
<evidence type="ECO:0000256" key="2">
    <source>
        <dbReference type="ARBA" id="ARBA00007532"/>
    </source>
</evidence>
<dbReference type="Gene3D" id="3.30.390.30">
    <property type="match status" value="1"/>
</dbReference>
<dbReference type="InterPro" id="IPR000089">
    <property type="entry name" value="Biotin_lipoyl"/>
</dbReference>
<feature type="active site" description="Proton acceptor" evidence="14">
    <location>
        <position position="531"/>
    </location>
</feature>
<evidence type="ECO:0000256" key="11">
    <source>
        <dbReference type="ARBA" id="ARBA00023157"/>
    </source>
</evidence>
<dbReference type="FunFam" id="3.30.390.30:FF:000001">
    <property type="entry name" value="Dihydrolipoyl dehydrogenase"/>
    <property type="match status" value="1"/>
</dbReference>
<dbReference type="PROSITE" id="PS00189">
    <property type="entry name" value="LIPOYL"/>
    <property type="match status" value="1"/>
</dbReference>
<dbReference type="InterPro" id="IPR016156">
    <property type="entry name" value="FAD/NAD-linked_Rdtase_dimer_sf"/>
</dbReference>
<evidence type="ECO:0000256" key="17">
    <source>
        <dbReference type="RuleBase" id="RU003692"/>
    </source>
</evidence>
<dbReference type="Proteomes" id="UP000184127">
    <property type="component" value="Unassembled WGS sequence"/>
</dbReference>
<keyword evidence="6 17" id="KW-0285">Flavoprotein</keyword>
<dbReference type="RefSeq" id="WP_072966670.1">
    <property type="nucleotide sequence ID" value="NZ_FQUR01000006.1"/>
</dbReference>
<dbReference type="PRINTS" id="PR00368">
    <property type="entry name" value="FADPNR"/>
</dbReference>
<dbReference type="Gene3D" id="3.50.50.60">
    <property type="entry name" value="FAD/NAD(P)-binding domain"/>
    <property type="match status" value="2"/>
</dbReference>
<evidence type="ECO:0000313" key="19">
    <source>
        <dbReference type="EMBL" id="SHE33247.1"/>
    </source>
</evidence>
<feature type="binding site" evidence="15">
    <location>
        <begin position="270"/>
        <end position="277"/>
    </location>
    <ligand>
        <name>NAD(+)</name>
        <dbReference type="ChEBI" id="CHEBI:57540"/>
    </ligand>
</feature>
<evidence type="ECO:0000256" key="9">
    <source>
        <dbReference type="ARBA" id="ARBA00023002"/>
    </source>
</evidence>
<evidence type="ECO:0000259" key="18">
    <source>
        <dbReference type="PROSITE" id="PS50968"/>
    </source>
</evidence>
<comment type="cofactor">
    <cofactor evidence="15 17">
        <name>FAD</name>
        <dbReference type="ChEBI" id="CHEBI:57692"/>
    </cofactor>
    <text evidence="15 17">Binds 1 FAD per subunit.</text>
</comment>